<evidence type="ECO:0000313" key="5">
    <source>
        <dbReference type="Proteomes" id="UP000187408"/>
    </source>
</evidence>
<dbReference type="PANTHER" id="PTHR45138:SF9">
    <property type="entry name" value="DIGUANYLATE CYCLASE DGCM-RELATED"/>
    <property type="match status" value="1"/>
</dbReference>
<sequence length="547" mass="62706">MSNGKGILVFANKYSKEEIKNLISKLDNYDFICGMTTAASIEGSTILNESVKSVFPLKSLEYLLIEENNLSKEHATKTATKLKSFKPKAIITLVSDLDGNIEEYLNQFGRIYPEAPMVGGVASNPKGFVNTFVFTKNRVISEGIVFLAIKGESIETFRDYAFGWKHLEKKFKITKAFKNRIYEIEDKPVIEFYRHYLGDMFLKNLEAVTLCFPLMVRRMGTLVARACIRINEDESMSYTGNFREGEYAYFGVGGERKILLASRNLWWQMTKFSPDKVILFSCLGRKSFLGRKTLIEISPFESIGETTGGFVFGEIFGRKKPILLNHTLTAIGIKYKDEKRKGRNFKKFCLYHQKTESDIQHVIIEMLIHLANTVMKELEKKNREIKKLADTDGLTGIYNRRKILEELEKEIIRTQRYGNPLSVIIFDVDLFKEVNDTYGHLMGDKILREIVQIIKKNIRRPDIFGRYGGEEFLIILPETDITGGVKFAEKLRKLIENHTFPIDRKITISLGVAEYKYGDTVDTLLARADKALYMAKESGRNKVCKLS</sequence>
<comment type="catalytic activity">
    <reaction evidence="2">
        <text>2 GTP = 3',3'-c-di-GMP + 2 diphosphate</text>
        <dbReference type="Rhea" id="RHEA:24898"/>
        <dbReference type="ChEBI" id="CHEBI:33019"/>
        <dbReference type="ChEBI" id="CHEBI:37565"/>
        <dbReference type="ChEBI" id="CHEBI:58805"/>
        <dbReference type="EC" id="2.7.7.65"/>
    </reaction>
</comment>
<dbReference type="InterPro" id="IPR013702">
    <property type="entry name" value="FIST_domain_N"/>
</dbReference>
<accession>A0A1R1MMI4</accession>
<dbReference type="InterPro" id="IPR050469">
    <property type="entry name" value="Diguanylate_Cyclase"/>
</dbReference>
<proteinExistence type="predicted"/>
<dbReference type="RefSeq" id="WP_076712569.1">
    <property type="nucleotide sequence ID" value="NZ_MOEN01000006.1"/>
</dbReference>
<dbReference type="Gene3D" id="3.30.70.270">
    <property type="match status" value="1"/>
</dbReference>
<dbReference type="GO" id="GO:0052621">
    <property type="term" value="F:diguanylate cyclase activity"/>
    <property type="evidence" value="ECO:0007669"/>
    <property type="project" value="UniProtKB-EC"/>
</dbReference>
<dbReference type="SMART" id="SM01204">
    <property type="entry name" value="FIST_C"/>
    <property type="match status" value="1"/>
</dbReference>
<feature type="domain" description="GGDEF" evidence="3">
    <location>
        <begin position="419"/>
        <end position="547"/>
    </location>
</feature>
<protein>
    <recommendedName>
        <fullName evidence="1">diguanylate cyclase</fullName>
        <ecNumber evidence="1">2.7.7.65</ecNumber>
    </recommendedName>
</protein>
<dbReference type="STRING" id="1914305.BLW93_02650"/>
<dbReference type="CDD" id="cd01949">
    <property type="entry name" value="GGDEF"/>
    <property type="match status" value="1"/>
</dbReference>
<dbReference type="Pfam" id="PF00990">
    <property type="entry name" value="GGDEF"/>
    <property type="match status" value="1"/>
</dbReference>
<dbReference type="EC" id="2.7.7.65" evidence="1"/>
<keyword evidence="5" id="KW-1185">Reference proteome</keyword>
<dbReference type="Proteomes" id="UP000187408">
    <property type="component" value="Unassembled WGS sequence"/>
</dbReference>
<dbReference type="PANTHER" id="PTHR45138">
    <property type="entry name" value="REGULATORY COMPONENTS OF SENSORY TRANSDUCTION SYSTEM"/>
    <property type="match status" value="1"/>
</dbReference>
<reference evidence="4 5" key="1">
    <citation type="submission" date="2016-10" db="EMBL/GenBank/DDBJ databases">
        <title>Genome sequence of a sulfur-reducing bacterium Desulfurobacterium indicum K6013.</title>
        <authorList>
            <person name="Cao J."/>
            <person name="Shao Z."/>
            <person name="Alain K."/>
            <person name="Jebbar M."/>
        </authorList>
    </citation>
    <scope>NUCLEOTIDE SEQUENCE [LARGE SCALE GENOMIC DNA]</scope>
    <source>
        <strain evidence="4 5">K6013</strain>
    </source>
</reference>
<evidence type="ECO:0000313" key="4">
    <source>
        <dbReference type="EMBL" id="OMH40959.1"/>
    </source>
</evidence>
<dbReference type="InterPro" id="IPR029787">
    <property type="entry name" value="Nucleotide_cyclase"/>
</dbReference>
<dbReference type="EMBL" id="MOEN01000006">
    <property type="protein sequence ID" value="OMH40959.1"/>
    <property type="molecule type" value="Genomic_DNA"/>
</dbReference>
<dbReference type="NCBIfam" id="TIGR00254">
    <property type="entry name" value="GGDEF"/>
    <property type="match status" value="1"/>
</dbReference>
<dbReference type="AlphaFoldDB" id="A0A1R1MMI4"/>
<dbReference type="InterPro" id="IPR000160">
    <property type="entry name" value="GGDEF_dom"/>
</dbReference>
<evidence type="ECO:0000259" key="3">
    <source>
        <dbReference type="PROSITE" id="PS50887"/>
    </source>
</evidence>
<name>A0A1R1MMI4_9BACT</name>
<comment type="caution">
    <text evidence="4">The sequence shown here is derived from an EMBL/GenBank/DDBJ whole genome shotgun (WGS) entry which is preliminary data.</text>
</comment>
<evidence type="ECO:0000256" key="1">
    <source>
        <dbReference type="ARBA" id="ARBA00012528"/>
    </source>
</evidence>
<dbReference type="OrthoDB" id="9804955at2"/>
<dbReference type="InterPro" id="IPR043128">
    <property type="entry name" value="Rev_trsase/Diguanyl_cyclase"/>
</dbReference>
<dbReference type="Pfam" id="PF10442">
    <property type="entry name" value="FIST_C"/>
    <property type="match status" value="1"/>
</dbReference>
<dbReference type="SMART" id="SM00267">
    <property type="entry name" value="GGDEF"/>
    <property type="match status" value="1"/>
</dbReference>
<dbReference type="PROSITE" id="PS50887">
    <property type="entry name" value="GGDEF"/>
    <property type="match status" value="1"/>
</dbReference>
<dbReference type="SMART" id="SM00897">
    <property type="entry name" value="FIST"/>
    <property type="match status" value="1"/>
</dbReference>
<dbReference type="FunFam" id="3.30.70.270:FF:000001">
    <property type="entry name" value="Diguanylate cyclase domain protein"/>
    <property type="match status" value="1"/>
</dbReference>
<dbReference type="InterPro" id="IPR019494">
    <property type="entry name" value="FIST_C"/>
</dbReference>
<evidence type="ECO:0000256" key="2">
    <source>
        <dbReference type="ARBA" id="ARBA00034247"/>
    </source>
</evidence>
<organism evidence="4 5">
    <name type="scientific">Desulfurobacterium indicum</name>
    <dbReference type="NCBI Taxonomy" id="1914305"/>
    <lineage>
        <taxon>Bacteria</taxon>
        <taxon>Pseudomonadati</taxon>
        <taxon>Aquificota</taxon>
        <taxon>Aquificia</taxon>
        <taxon>Desulfurobacteriales</taxon>
        <taxon>Desulfurobacteriaceae</taxon>
        <taxon>Desulfurobacterium</taxon>
    </lineage>
</organism>
<dbReference type="SUPFAM" id="SSF55073">
    <property type="entry name" value="Nucleotide cyclase"/>
    <property type="match status" value="1"/>
</dbReference>
<gene>
    <name evidence="4" type="ORF">BLW93_02650</name>
</gene>
<dbReference type="Pfam" id="PF08495">
    <property type="entry name" value="FIST"/>
    <property type="match status" value="1"/>
</dbReference>